<organism evidence="1">
    <name type="scientific">Arundo donax</name>
    <name type="common">Giant reed</name>
    <name type="synonym">Donax arundinaceus</name>
    <dbReference type="NCBI Taxonomy" id="35708"/>
    <lineage>
        <taxon>Eukaryota</taxon>
        <taxon>Viridiplantae</taxon>
        <taxon>Streptophyta</taxon>
        <taxon>Embryophyta</taxon>
        <taxon>Tracheophyta</taxon>
        <taxon>Spermatophyta</taxon>
        <taxon>Magnoliopsida</taxon>
        <taxon>Liliopsida</taxon>
        <taxon>Poales</taxon>
        <taxon>Poaceae</taxon>
        <taxon>PACMAD clade</taxon>
        <taxon>Arundinoideae</taxon>
        <taxon>Arundineae</taxon>
        <taxon>Arundo</taxon>
    </lineage>
</organism>
<evidence type="ECO:0000313" key="1">
    <source>
        <dbReference type="EMBL" id="JAD41320.1"/>
    </source>
</evidence>
<proteinExistence type="predicted"/>
<reference evidence="1" key="1">
    <citation type="submission" date="2014-09" db="EMBL/GenBank/DDBJ databases">
        <authorList>
            <person name="Magalhaes I.L.F."/>
            <person name="Oliveira U."/>
            <person name="Santos F.R."/>
            <person name="Vidigal T.H.D.A."/>
            <person name="Brescovit A.D."/>
            <person name="Santos A.J."/>
        </authorList>
    </citation>
    <scope>NUCLEOTIDE SEQUENCE</scope>
    <source>
        <tissue evidence="1">Shoot tissue taken approximately 20 cm above the soil surface</tissue>
    </source>
</reference>
<accession>A0A0A8ZX32</accession>
<protein>
    <submittedName>
        <fullName evidence="1">Uncharacterized protein</fullName>
    </submittedName>
</protein>
<dbReference type="AlphaFoldDB" id="A0A0A8ZX32"/>
<name>A0A0A8ZX32_ARUDO</name>
<reference evidence="1" key="2">
    <citation type="journal article" date="2015" name="Data Brief">
        <title>Shoot transcriptome of the giant reed, Arundo donax.</title>
        <authorList>
            <person name="Barrero R.A."/>
            <person name="Guerrero F.D."/>
            <person name="Moolhuijzen P."/>
            <person name="Goolsby J.A."/>
            <person name="Tidwell J."/>
            <person name="Bellgard S.E."/>
            <person name="Bellgard M.I."/>
        </authorList>
    </citation>
    <scope>NUCLEOTIDE SEQUENCE</scope>
    <source>
        <tissue evidence="1">Shoot tissue taken approximately 20 cm above the soil surface</tissue>
    </source>
</reference>
<sequence>MLKDRPVEMWMTVVRALMEPKSDPTGTTVNPPRCIWRVGVLSAEEIGEAGGLHCCSPIKIRCATPVRRLLHRVHEFTMMSQRCMLRSHHSLRRLCRM</sequence>
<dbReference type="EMBL" id="GBRH01256575">
    <property type="protein sequence ID" value="JAD41320.1"/>
    <property type="molecule type" value="Transcribed_RNA"/>
</dbReference>